<dbReference type="Pfam" id="PF03983">
    <property type="entry name" value="SHD1"/>
    <property type="match status" value="1"/>
</dbReference>
<feature type="domain" description="SLA1 homology" evidence="2">
    <location>
        <begin position="219"/>
        <end position="273"/>
    </location>
</feature>
<keyword evidence="4" id="KW-1185">Reference proteome</keyword>
<evidence type="ECO:0000256" key="1">
    <source>
        <dbReference type="SAM" id="MobiDB-lite"/>
    </source>
</evidence>
<dbReference type="Gene3D" id="2.130.10.10">
    <property type="entry name" value="YVTN repeat-like/Quinoprotein amine dehydrogenase"/>
    <property type="match status" value="1"/>
</dbReference>
<dbReference type="AlphaFoldDB" id="A0A5C5YQF0"/>
<dbReference type="EMBL" id="SJPO01000005">
    <property type="protein sequence ID" value="TWT77069.1"/>
    <property type="molecule type" value="Genomic_DNA"/>
</dbReference>
<proteinExistence type="predicted"/>
<dbReference type="InterPro" id="IPR007131">
    <property type="entry name" value="SHD1"/>
</dbReference>
<sequence>MLLEELGEKELAGDVFRIDFDRKSSPPTAIDMVRTLLEVASPTPIRRYAHSNQRMRIEPIEDFDAFCDAIDFGKILAKDDDQRFIRLRVDPAALTPAEVHRRAREAGKSNVVEFDEKPAGPRVDPPIGNPPTNIAASPINPDGFSLEDPVECQFNGVWVRGVMVAEEAFDTPIVRFDQPMDFLPALTSKRFARVLRETPAVILPVDPARLRPSSGSNAPVATRTWTDKTGRFSIQGSLVTADEREAVIRRADGRIINVPIEKLSEQDQSFLKSGGKQDPDNPFQASEPSVAAGPLRPNVRDAVKALRNEQWDFEPTPWNGGSRLGEAHRTRLPATPQASHALHTQGSFFHSDSTGLVAIQRLTGVRGGKNRWVLDIIAPEKAEVVATVPAPVNSTFADVLLADSLALIQQDRFGAFDPAELFVQRIVGDTLHHAASWRPYGKGVHGPIESDVEGSWFIDPKRVMTMGRENHPLVVWDWESASAERIFTVGPSFGARSRPALDARRQLFAYNTTFGISVIDLKNNRYAGDLVIPPDCYSGIDAIAIKDDQRRLAATAMGSVLVWDLSTGEQVRRLTRPEVHMTKSIEWVGEFLLVDGRYLYDVERAVLLWEFQPGLADRDGAVSVAGSRLWYFPGSGARNRDPFIDSIELPRPAIVAAAERLGSADDLMVYRKGDPIELAVDIPPEVEGGDDVRSAMEQSIRAAGLELRERADTVIIVACEPQPQRTLHVIVERSRRDQASIYILDDAQYDMRQRMSSSDEQILDFDVVLYNMKISIVHNGETLYTNTMGTALTGRSVLRDGETVEESVRRRAKPYLKWINSFSVPSSIARPGTATKNGAYGYTRSSVNGQLDDYSVFE</sequence>
<dbReference type="Proteomes" id="UP000318478">
    <property type="component" value="Unassembled WGS sequence"/>
</dbReference>
<evidence type="ECO:0000313" key="4">
    <source>
        <dbReference type="Proteomes" id="UP000318478"/>
    </source>
</evidence>
<accession>A0A5C5YQF0</accession>
<dbReference type="GO" id="GO:0030674">
    <property type="term" value="F:protein-macromolecule adaptor activity"/>
    <property type="evidence" value="ECO:0007669"/>
    <property type="project" value="InterPro"/>
</dbReference>
<gene>
    <name evidence="3" type="ORF">Pla123a_24990</name>
</gene>
<feature type="region of interest" description="Disordered" evidence="1">
    <location>
        <begin position="267"/>
        <end position="295"/>
    </location>
</feature>
<evidence type="ECO:0000259" key="2">
    <source>
        <dbReference type="Pfam" id="PF03983"/>
    </source>
</evidence>
<dbReference type="InterPro" id="IPR015943">
    <property type="entry name" value="WD40/YVTN_repeat-like_dom_sf"/>
</dbReference>
<dbReference type="InterPro" id="IPR011044">
    <property type="entry name" value="Quino_amine_DH_bsu"/>
</dbReference>
<dbReference type="GO" id="GO:0008092">
    <property type="term" value="F:cytoskeletal protein binding"/>
    <property type="evidence" value="ECO:0007669"/>
    <property type="project" value="InterPro"/>
</dbReference>
<organism evidence="3 4">
    <name type="scientific">Posidoniimonas polymericola</name>
    <dbReference type="NCBI Taxonomy" id="2528002"/>
    <lineage>
        <taxon>Bacteria</taxon>
        <taxon>Pseudomonadati</taxon>
        <taxon>Planctomycetota</taxon>
        <taxon>Planctomycetia</taxon>
        <taxon>Pirellulales</taxon>
        <taxon>Lacipirellulaceae</taxon>
        <taxon>Posidoniimonas</taxon>
    </lineage>
</organism>
<dbReference type="SUPFAM" id="SSF50969">
    <property type="entry name" value="YVTN repeat-like/Quinoprotein amine dehydrogenase"/>
    <property type="match status" value="1"/>
</dbReference>
<evidence type="ECO:0000313" key="3">
    <source>
        <dbReference type="EMBL" id="TWT77069.1"/>
    </source>
</evidence>
<dbReference type="GO" id="GO:0043130">
    <property type="term" value="F:ubiquitin binding"/>
    <property type="evidence" value="ECO:0007669"/>
    <property type="project" value="InterPro"/>
</dbReference>
<protein>
    <recommendedName>
        <fullName evidence="2">SLA1 homology domain-containing protein</fullName>
    </recommendedName>
</protein>
<name>A0A5C5YQF0_9BACT</name>
<dbReference type="Gene3D" id="2.30.30.700">
    <property type="entry name" value="SLA1 homology domain 1"/>
    <property type="match status" value="1"/>
</dbReference>
<reference evidence="3 4" key="1">
    <citation type="submission" date="2019-02" db="EMBL/GenBank/DDBJ databases">
        <title>Deep-cultivation of Planctomycetes and their phenomic and genomic characterization uncovers novel biology.</title>
        <authorList>
            <person name="Wiegand S."/>
            <person name="Jogler M."/>
            <person name="Boedeker C."/>
            <person name="Pinto D."/>
            <person name="Vollmers J."/>
            <person name="Rivas-Marin E."/>
            <person name="Kohn T."/>
            <person name="Peeters S.H."/>
            <person name="Heuer A."/>
            <person name="Rast P."/>
            <person name="Oberbeckmann S."/>
            <person name="Bunk B."/>
            <person name="Jeske O."/>
            <person name="Meyerdierks A."/>
            <person name="Storesund J.E."/>
            <person name="Kallscheuer N."/>
            <person name="Luecker S."/>
            <person name="Lage O.M."/>
            <person name="Pohl T."/>
            <person name="Merkel B.J."/>
            <person name="Hornburger P."/>
            <person name="Mueller R.-W."/>
            <person name="Bruemmer F."/>
            <person name="Labrenz M."/>
            <person name="Spormann A.M."/>
            <person name="Op Den Camp H."/>
            <person name="Overmann J."/>
            <person name="Amann R."/>
            <person name="Jetten M.S.M."/>
            <person name="Mascher T."/>
            <person name="Medema M.H."/>
            <person name="Devos D.P."/>
            <person name="Kaster A.-K."/>
            <person name="Ovreas L."/>
            <person name="Rohde M."/>
            <person name="Galperin M.Y."/>
            <person name="Jogler C."/>
        </authorList>
    </citation>
    <scope>NUCLEOTIDE SEQUENCE [LARGE SCALE GENOMIC DNA]</scope>
    <source>
        <strain evidence="3 4">Pla123a</strain>
    </source>
</reference>
<comment type="caution">
    <text evidence="3">The sequence shown here is derived from an EMBL/GenBank/DDBJ whole genome shotgun (WGS) entry which is preliminary data.</text>
</comment>
<dbReference type="GO" id="GO:0042802">
    <property type="term" value="F:identical protein binding"/>
    <property type="evidence" value="ECO:0007669"/>
    <property type="project" value="InterPro"/>
</dbReference>